<dbReference type="Proteomes" id="UP000324585">
    <property type="component" value="Unassembled WGS sequence"/>
</dbReference>
<comment type="subcellular location">
    <subcellularLocation>
        <location evidence="1">Membrane</location>
        <topology evidence="1">Multi-pass membrane protein</topology>
    </subcellularLocation>
    <subcellularLocation>
        <location evidence="2">Plastid</location>
        <location evidence="2">Chloroplast</location>
    </subcellularLocation>
</comment>
<feature type="compositionally biased region" description="Basic and acidic residues" evidence="10">
    <location>
        <begin position="7"/>
        <end position="23"/>
    </location>
</feature>
<organism evidence="12 13">
    <name type="scientific">Porphyridium purpureum</name>
    <name type="common">Red alga</name>
    <name type="synonym">Porphyridium cruentum</name>
    <dbReference type="NCBI Taxonomy" id="35688"/>
    <lineage>
        <taxon>Eukaryota</taxon>
        <taxon>Rhodophyta</taxon>
        <taxon>Bangiophyceae</taxon>
        <taxon>Porphyridiales</taxon>
        <taxon>Porphyridiaceae</taxon>
        <taxon>Porphyridium</taxon>
    </lineage>
</organism>
<evidence type="ECO:0000256" key="7">
    <source>
        <dbReference type="ARBA" id="ARBA00022946"/>
    </source>
</evidence>
<evidence type="ECO:0000256" key="4">
    <source>
        <dbReference type="ARBA" id="ARBA00022528"/>
    </source>
</evidence>
<keyword evidence="7" id="KW-0809">Transit peptide</keyword>
<keyword evidence="6 11" id="KW-0812">Transmembrane</keyword>
<feature type="compositionally biased region" description="Gly residues" evidence="10">
    <location>
        <begin position="88"/>
        <end position="105"/>
    </location>
</feature>
<keyword evidence="8 11" id="KW-1133">Transmembrane helix</keyword>
<evidence type="ECO:0000256" key="6">
    <source>
        <dbReference type="ARBA" id="ARBA00022692"/>
    </source>
</evidence>
<protein>
    <submittedName>
        <fullName evidence="12">Protein RETICULATA, chloroplastic</fullName>
    </submittedName>
</protein>
<gene>
    <name evidence="12" type="ORF">FVE85_0523</name>
</gene>
<feature type="region of interest" description="Disordered" evidence="10">
    <location>
        <begin position="85"/>
        <end position="124"/>
    </location>
</feature>
<evidence type="ECO:0000256" key="9">
    <source>
        <dbReference type="ARBA" id="ARBA00023136"/>
    </source>
</evidence>
<dbReference type="Pfam" id="PF11891">
    <property type="entry name" value="RETICULATA-like"/>
    <property type="match status" value="1"/>
</dbReference>
<comment type="caution">
    <text evidence="12">The sequence shown here is derived from an EMBL/GenBank/DDBJ whole genome shotgun (WGS) entry which is preliminary data.</text>
</comment>
<proteinExistence type="inferred from homology"/>
<dbReference type="EMBL" id="VRMN01000002">
    <property type="protein sequence ID" value="KAA8496794.1"/>
    <property type="molecule type" value="Genomic_DNA"/>
</dbReference>
<feature type="compositionally biased region" description="Basic and acidic residues" evidence="10">
    <location>
        <begin position="106"/>
        <end position="117"/>
    </location>
</feature>
<keyword evidence="4" id="KW-0150">Chloroplast</keyword>
<feature type="transmembrane region" description="Helical" evidence="11">
    <location>
        <begin position="291"/>
        <end position="317"/>
    </location>
</feature>
<keyword evidence="5" id="KW-0934">Plastid</keyword>
<dbReference type="GO" id="GO:0009706">
    <property type="term" value="C:chloroplast inner membrane"/>
    <property type="evidence" value="ECO:0007669"/>
    <property type="project" value="TreeGrafter"/>
</dbReference>
<evidence type="ECO:0000256" key="3">
    <source>
        <dbReference type="ARBA" id="ARBA00010793"/>
    </source>
</evidence>
<evidence type="ECO:0000313" key="12">
    <source>
        <dbReference type="EMBL" id="KAA8496794.1"/>
    </source>
</evidence>
<dbReference type="OMA" id="VCADVIM"/>
<dbReference type="AlphaFoldDB" id="A0A5J4Z1I5"/>
<evidence type="ECO:0000256" key="1">
    <source>
        <dbReference type="ARBA" id="ARBA00004141"/>
    </source>
</evidence>
<evidence type="ECO:0000256" key="8">
    <source>
        <dbReference type="ARBA" id="ARBA00022989"/>
    </source>
</evidence>
<dbReference type="OrthoDB" id="205639at2759"/>
<reference evidence="13" key="1">
    <citation type="journal article" date="2019" name="Nat. Commun.">
        <title>Expansion of phycobilisome linker gene families in mesophilic red algae.</title>
        <authorList>
            <person name="Lee J."/>
            <person name="Kim D."/>
            <person name="Bhattacharya D."/>
            <person name="Yoon H.S."/>
        </authorList>
    </citation>
    <scope>NUCLEOTIDE SEQUENCE [LARGE SCALE GENOMIC DNA]</scope>
    <source>
        <strain evidence="13">CCMP 1328</strain>
    </source>
</reference>
<evidence type="ECO:0000256" key="2">
    <source>
        <dbReference type="ARBA" id="ARBA00004229"/>
    </source>
</evidence>
<evidence type="ECO:0000256" key="10">
    <source>
        <dbReference type="SAM" id="MobiDB-lite"/>
    </source>
</evidence>
<name>A0A5J4Z1I5_PORPP</name>
<feature type="compositionally biased region" description="Low complexity" evidence="10">
    <location>
        <begin position="50"/>
        <end position="62"/>
    </location>
</feature>
<sequence length="415" mass="44829">MPHRGHREPPPKQQDRRDEDGVRADAATRMPAPTCFASGLPPSCLHGKPSSAASSSFSSGAATRRSIVPSSRRATVRCWASSYVDSGSGSGGGRGNGDGFSSGGGRRGEGDGSHDGNGDQGGSTDESVIAAMLKSHGMTAADLPLDMAEAMQRGILTTELLSVYLKNVGGLMGWFVRNVKPYRDRLLCDNEFLFKLMVQEVIGNGTQLAGEIVMRGKEIYEELEYVFSDLVIGTVVEAAFVWILTPCIPFPAMAKTSSSAVTQYLRNLPANMFEPSSALRKFSASQRLASLFYVGAQYFAVGVVCGVIGTWITYALITARKALDKSYVQHRPLPAVIPNSVGWGAFMGLSSNTRFQAVEGLERIAARALQNRSEAFLRFVILFLRFGNNYYGGIQFVQFFRFLGLQGTATSEATH</sequence>
<dbReference type="PANTHER" id="PTHR31038">
    <property type="entry name" value="EXPRESSED PROTEIN-RELATED"/>
    <property type="match status" value="1"/>
</dbReference>
<accession>A0A5J4Z1I5</accession>
<dbReference type="PANTHER" id="PTHR31038:SF10">
    <property type="entry name" value="OS04G0524400 PROTEIN"/>
    <property type="match status" value="1"/>
</dbReference>
<dbReference type="InterPro" id="IPR021825">
    <property type="entry name" value="RETICULATA-related"/>
</dbReference>
<feature type="region of interest" description="Disordered" evidence="10">
    <location>
        <begin position="1"/>
        <end position="71"/>
    </location>
</feature>
<evidence type="ECO:0000313" key="13">
    <source>
        <dbReference type="Proteomes" id="UP000324585"/>
    </source>
</evidence>
<evidence type="ECO:0000256" key="11">
    <source>
        <dbReference type="SAM" id="Phobius"/>
    </source>
</evidence>
<evidence type="ECO:0000256" key="5">
    <source>
        <dbReference type="ARBA" id="ARBA00022640"/>
    </source>
</evidence>
<keyword evidence="13" id="KW-1185">Reference proteome</keyword>
<keyword evidence="9 11" id="KW-0472">Membrane</keyword>
<comment type="similarity">
    <text evidence="3">Belongs to the RETICULATA family.</text>
</comment>